<dbReference type="SUPFAM" id="SSF46689">
    <property type="entry name" value="Homeodomain-like"/>
    <property type="match status" value="1"/>
</dbReference>
<keyword evidence="2 4" id="KW-0238">DNA-binding</keyword>
<dbReference type="Gene3D" id="1.10.10.60">
    <property type="entry name" value="Homeodomain-like"/>
    <property type="match status" value="1"/>
</dbReference>
<evidence type="ECO:0000256" key="4">
    <source>
        <dbReference type="PROSITE-ProRule" id="PRU00335"/>
    </source>
</evidence>
<keyword evidence="3" id="KW-0804">Transcription</keyword>
<dbReference type="Pfam" id="PF14246">
    <property type="entry name" value="TetR_C_7"/>
    <property type="match status" value="1"/>
</dbReference>
<accession>A0A7Y0LE11</accession>
<dbReference type="PROSITE" id="PS01081">
    <property type="entry name" value="HTH_TETR_1"/>
    <property type="match status" value="1"/>
</dbReference>
<evidence type="ECO:0000256" key="3">
    <source>
        <dbReference type="ARBA" id="ARBA00023163"/>
    </source>
</evidence>
<reference evidence="6 7" key="1">
    <citation type="submission" date="2020-04" db="EMBL/GenBank/DDBJ databases">
        <title>Thalassotalea sp. M1531, isolated from the surface of marine red alga.</title>
        <authorList>
            <person name="Pang L."/>
            <person name="Lu D.-C."/>
        </authorList>
    </citation>
    <scope>NUCLEOTIDE SEQUENCE [LARGE SCALE GENOMIC DNA]</scope>
    <source>
        <strain evidence="6 7">M1531</strain>
    </source>
</reference>
<comment type="caution">
    <text evidence="6">The sequence shown here is derived from an EMBL/GenBank/DDBJ whole genome shotgun (WGS) entry which is preliminary data.</text>
</comment>
<evidence type="ECO:0000313" key="6">
    <source>
        <dbReference type="EMBL" id="NMP32818.1"/>
    </source>
</evidence>
<feature type="domain" description="HTH tetR-type" evidence="5">
    <location>
        <begin position="7"/>
        <end position="67"/>
    </location>
</feature>
<dbReference type="FunFam" id="1.10.10.60:FF:000141">
    <property type="entry name" value="TetR family transcriptional regulator"/>
    <property type="match status" value="1"/>
</dbReference>
<dbReference type="Proteomes" id="UP000568664">
    <property type="component" value="Unassembled WGS sequence"/>
</dbReference>
<evidence type="ECO:0000256" key="1">
    <source>
        <dbReference type="ARBA" id="ARBA00023015"/>
    </source>
</evidence>
<dbReference type="GO" id="GO:0000976">
    <property type="term" value="F:transcription cis-regulatory region binding"/>
    <property type="evidence" value="ECO:0007669"/>
    <property type="project" value="TreeGrafter"/>
</dbReference>
<dbReference type="Gene3D" id="1.10.357.10">
    <property type="entry name" value="Tetracycline Repressor, domain 2"/>
    <property type="match status" value="1"/>
</dbReference>
<organism evidence="6 7">
    <name type="scientific">Thalassotalea algicola</name>
    <dbReference type="NCBI Taxonomy" id="2716224"/>
    <lineage>
        <taxon>Bacteria</taxon>
        <taxon>Pseudomonadati</taxon>
        <taxon>Pseudomonadota</taxon>
        <taxon>Gammaproteobacteria</taxon>
        <taxon>Alteromonadales</taxon>
        <taxon>Colwelliaceae</taxon>
        <taxon>Thalassotalea</taxon>
    </lineage>
</organism>
<dbReference type="InterPro" id="IPR001647">
    <property type="entry name" value="HTH_TetR"/>
</dbReference>
<proteinExistence type="predicted"/>
<gene>
    <name evidence="6" type="ORF">HII17_14775</name>
</gene>
<dbReference type="EMBL" id="JABBXH010000005">
    <property type="protein sequence ID" value="NMP32818.1"/>
    <property type="molecule type" value="Genomic_DNA"/>
</dbReference>
<keyword evidence="1" id="KW-0805">Transcription regulation</keyword>
<dbReference type="RefSeq" id="WP_169076145.1">
    <property type="nucleotide sequence ID" value="NZ_JABBXH010000005.1"/>
</dbReference>
<name>A0A7Y0LE11_9GAMM</name>
<dbReference type="PANTHER" id="PTHR30055:SF224">
    <property type="entry name" value="TRANSCRIPTIONAL REGULATOR TETR FAMILY"/>
    <property type="match status" value="1"/>
</dbReference>
<dbReference type="GO" id="GO:0003700">
    <property type="term" value="F:DNA-binding transcription factor activity"/>
    <property type="evidence" value="ECO:0007669"/>
    <property type="project" value="TreeGrafter"/>
</dbReference>
<evidence type="ECO:0000259" key="5">
    <source>
        <dbReference type="PROSITE" id="PS50977"/>
    </source>
</evidence>
<dbReference type="PROSITE" id="PS50977">
    <property type="entry name" value="HTH_TETR_2"/>
    <property type="match status" value="1"/>
</dbReference>
<keyword evidence="7" id="KW-1185">Reference proteome</keyword>
<dbReference type="InterPro" id="IPR050109">
    <property type="entry name" value="HTH-type_TetR-like_transc_reg"/>
</dbReference>
<dbReference type="PRINTS" id="PR00455">
    <property type="entry name" value="HTHTETR"/>
</dbReference>
<feature type="DNA-binding region" description="H-T-H motif" evidence="4">
    <location>
        <begin position="30"/>
        <end position="49"/>
    </location>
</feature>
<dbReference type="Pfam" id="PF00440">
    <property type="entry name" value="TetR_N"/>
    <property type="match status" value="1"/>
</dbReference>
<dbReference type="InterPro" id="IPR023772">
    <property type="entry name" value="DNA-bd_HTH_TetR-type_CS"/>
</dbReference>
<dbReference type="InterPro" id="IPR039536">
    <property type="entry name" value="TetR_C_Proteobacteria"/>
</dbReference>
<dbReference type="AlphaFoldDB" id="A0A7Y0LE11"/>
<dbReference type="InterPro" id="IPR009057">
    <property type="entry name" value="Homeodomain-like_sf"/>
</dbReference>
<evidence type="ECO:0000256" key="2">
    <source>
        <dbReference type="ARBA" id="ARBA00023125"/>
    </source>
</evidence>
<sequence>MALSRSEQKRLDIINAAKLVFKENGVQATSMDKLAEVANVSKRTVYNHFKTKEELVMHLVKELWQKAMLSSEDDYDKTAPLAPQLTKILMKEISLMNSPDYIDLSRVAMGHFLFQPEALQVEIEKFSKQETSLQLWLENATNDGLLTVKNIELAVQQLHGLIKGSCFWPQLLGLCPLLSEQEQINLADESVAMFLARYANS</sequence>
<evidence type="ECO:0000313" key="7">
    <source>
        <dbReference type="Proteomes" id="UP000568664"/>
    </source>
</evidence>
<protein>
    <submittedName>
        <fullName evidence="6">TetR/AcrR family transcriptional regulator</fullName>
    </submittedName>
</protein>
<dbReference type="PANTHER" id="PTHR30055">
    <property type="entry name" value="HTH-TYPE TRANSCRIPTIONAL REGULATOR RUTR"/>
    <property type="match status" value="1"/>
</dbReference>